<dbReference type="Pfam" id="PF00581">
    <property type="entry name" value="Rhodanese"/>
    <property type="match status" value="2"/>
</dbReference>
<dbReference type="InterPro" id="IPR001307">
    <property type="entry name" value="Thiosulphate_STrfase_CS"/>
</dbReference>
<keyword evidence="1" id="KW-0677">Repeat</keyword>
<evidence type="ECO:0000256" key="2">
    <source>
        <dbReference type="RuleBase" id="RU000507"/>
    </source>
</evidence>
<gene>
    <name evidence="4" type="ORF">POL58_16720</name>
</gene>
<dbReference type="SMART" id="SM00450">
    <property type="entry name" value="RHOD"/>
    <property type="match status" value="2"/>
</dbReference>
<keyword evidence="2" id="KW-0808">Transferase</keyword>
<organism evidence="4 5">
    <name type="scientific">Nannocystis radixulma</name>
    <dbReference type="NCBI Taxonomy" id="2995305"/>
    <lineage>
        <taxon>Bacteria</taxon>
        <taxon>Pseudomonadati</taxon>
        <taxon>Myxococcota</taxon>
        <taxon>Polyangia</taxon>
        <taxon>Nannocystales</taxon>
        <taxon>Nannocystaceae</taxon>
        <taxon>Nannocystis</taxon>
    </lineage>
</organism>
<feature type="domain" description="Rhodanese" evidence="3">
    <location>
        <begin position="50"/>
        <end position="160"/>
    </location>
</feature>
<dbReference type="InterPro" id="IPR051126">
    <property type="entry name" value="Thiosulfate_sulfurtransferase"/>
</dbReference>
<evidence type="ECO:0000256" key="1">
    <source>
        <dbReference type="ARBA" id="ARBA00022737"/>
    </source>
</evidence>
<dbReference type="PROSITE" id="PS50206">
    <property type="entry name" value="RHODANESE_3"/>
    <property type="match status" value="2"/>
</dbReference>
<evidence type="ECO:0000313" key="4">
    <source>
        <dbReference type="EMBL" id="MDC0669400.1"/>
    </source>
</evidence>
<feature type="domain" description="Rhodanese" evidence="3">
    <location>
        <begin position="193"/>
        <end position="293"/>
    </location>
</feature>
<dbReference type="InterPro" id="IPR036873">
    <property type="entry name" value="Rhodanese-like_dom_sf"/>
</dbReference>
<dbReference type="PANTHER" id="PTHR43855:SF1">
    <property type="entry name" value="THIOSULFATE SULFURTRANSFERASE"/>
    <property type="match status" value="1"/>
</dbReference>
<dbReference type="CDD" id="cd01448">
    <property type="entry name" value="TST_Repeat_1"/>
    <property type="match status" value="1"/>
</dbReference>
<dbReference type="PANTHER" id="PTHR43855">
    <property type="entry name" value="THIOSULFATE SULFURTRANSFERASE"/>
    <property type="match status" value="1"/>
</dbReference>
<sequence>MSLRLVTMAFVGLFVAGCEPPGPKRCTDEPSGCPRGVYAVDTPALKTLMGRGKLSILDLRSAEDYAAGHIPGAIRFDPETLSSVVGGVPGQVTPASKLAAAFSAAGVRSGDHVIAYDAENGPPPARLVWTLLYYGYASGQVQVLDGGYAAWTAAGEPVETVISTRLGVGRPVTLHTPNNARRVDAVWVGAHLKDPKVALVDARSPEEYAAGHIPGAVNIPWESTREGTRFLSDSGLFSLYGDLFKAQTVVAYSKSGMRASLLWLTLKMLAHPDVRIYDGSWSEWGAREDLPRVLGPSPN</sequence>
<accession>A0ABT5B6W3</accession>
<dbReference type="RefSeq" id="WP_271999216.1">
    <property type="nucleotide sequence ID" value="NZ_JAQNDN010000007.1"/>
</dbReference>
<proteinExistence type="predicted"/>
<dbReference type="CDD" id="cd01449">
    <property type="entry name" value="TST_Repeat_2"/>
    <property type="match status" value="1"/>
</dbReference>
<reference evidence="4 5" key="1">
    <citation type="submission" date="2022-11" db="EMBL/GenBank/DDBJ databases">
        <title>Minimal conservation of predation-associated metabolite biosynthetic gene clusters underscores biosynthetic potential of Myxococcota including descriptions for ten novel species: Archangium lansinium sp. nov., Myxococcus landrumus sp. nov., Nannocystis bai.</title>
        <authorList>
            <person name="Ahearne A."/>
            <person name="Stevens C."/>
            <person name="Dowd S."/>
        </authorList>
    </citation>
    <scope>NUCLEOTIDE SEQUENCE [LARGE SCALE GENOMIC DNA]</scope>
    <source>
        <strain evidence="4 5">NCELM</strain>
    </source>
</reference>
<dbReference type="InterPro" id="IPR001763">
    <property type="entry name" value="Rhodanese-like_dom"/>
</dbReference>
<dbReference type="PROSITE" id="PS00380">
    <property type="entry name" value="RHODANESE_1"/>
    <property type="match status" value="2"/>
</dbReference>
<evidence type="ECO:0000313" key="5">
    <source>
        <dbReference type="Proteomes" id="UP001217838"/>
    </source>
</evidence>
<dbReference type="SUPFAM" id="SSF52821">
    <property type="entry name" value="Rhodanese/Cell cycle control phosphatase"/>
    <property type="match status" value="2"/>
</dbReference>
<comment type="caution">
    <text evidence="4">The sequence shown here is derived from an EMBL/GenBank/DDBJ whole genome shotgun (WGS) entry which is preliminary data.</text>
</comment>
<keyword evidence="5" id="KW-1185">Reference proteome</keyword>
<dbReference type="PROSITE" id="PS00683">
    <property type="entry name" value="RHODANESE_2"/>
    <property type="match status" value="1"/>
</dbReference>
<dbReference type="Proteomes" id="UP001217838">
    <property type="component" value="Unassembled WGS sequence"/>
</dbReference>
<protein>
    <recommendedName>
        <fullName evidence="2">Sulfurtransferase</fullName>
    </recommendedName>
</protein>
<name>A0ABT5B6W3_9BACT</name>
<evidence type="ECO:0000259" key="3">
    <source>
        <dbReference type="PROSITE" id="PS50206"/>
    </source>
</evidence>
<dbReference type="PROSITE" id="PS51257">
    <property type="entry name" value="PROKAR_LIPOPROTEIN"/>
    <property type="match status" value="1"/>
</dbReference>
<dbReference type="Gene3D" id="3.40.250.10">
    <property type="entry name" value="Rhodanese-like domain"/>
    <property type="match status" value="2"/>
</dbReference>
<dbReference type="EMBL" id="JAQNDN010000007">
    <property type="protein sequence ID" value="MDC0669400.1"/>
    <property type="molecule type" value="Genomic_DNA"/>
</dbReference>